<feature type="compositionally biased region" description="Polar residues" evidence="1">
    <location>
        <begin position="378"/>
        <end position="390"/>
    </location>
</feature>
<evidence type="ECO:0000313" key="3">
    <source>
        <dbReference type="Proteomes" id="UP000669133"/>
    </source>
</evidence>
<evidence type="ECO:0000313" key="2">
    <source>
        <dbReference type="EMBL" id="KAG5420052.1"/>
    </source>
</evidence>
<accession>A0A8H8DC85</accession>
<dbReference type="EMBL" id="JAEOAQ010000002">
    <property type="protein sequence ID" value="KAG5420052.1"/>
    <property type="molecule type" value="Genomic_DNA"/>
</dbReference>
<dbReference type="AlphaFoldDB" id="A0A8H8DC85"/>
<gene>
    <name evidence="2" type="ORF">I9W82_001932</name>
</gene>
<evidence type="ECO:0000256" key="1">
    <source>
        <dbReference type="SAM" id="MobiDB-lite"/>
    </source>
</evidence>
<protein>
    <submittedName>
        <fullName evidence="2">Uncharacterized protein</fullName>
    </submittedName>
</protein>
<feature type="compositionally biased region" description="Polar residues" evidence="1">
    <location>
        <begin position="432"/>
        <end position="447"/>
    </location>
</feature>
<dbReference type="GeneID" id="93650561"/>
<feature type="region of interest" description="Disordered" evidence="1">
    <location>
        <begin position="373"/>
        <end position="400"/>
    </location>
</feature>
<comment type="caution">
    <text evidence="2">The sequence shown here is derived from an EMBL/GenBank/DDBJ whole genome shotgun (WGS) entry which is preliminary data.</text>
</comment>
<keyword evidence="3" id="KW-1185">Reference proteome</keyword>
<dbReference type="Proteomes" id="UP000669133">
    <property type="component" value="Unassembled WGS sequence"/>
</dbReference>
<proteinExistence type="predicted"/>
<sequence length="480" mass="54913">MDDYALMNLLNVKELCEKIDQIISESPRITLGHLRDQVNRTLEEKEINVESIKEVLLNNYSISPHKLDLYAEFVLQAKDFLTLSKPQFDGDAAKDDQFIAFYNRFARSLRMFVCACLPNRFNSAVIVSNLLDMSVLLNFPLQKVSTFKDSTTSTDPKTTVVKSYKILSYQTETPDIQVNIFNDITIDEFANTDLPATELYTNRTIHNEEDVIHALHPFVESFRRFHKLRAEYHPQSHLFRQKNDGTYKPIVIQPDESILNQHNTILEYKNLSLKGFPNKDKSALHSHIIKQMSNYLASFGSSTGYVLSGHDLVWMDMQMKGQYSAILETCWFNNSTGINIGTALFCISKQKPTNVTRIKVNFDEDIMKQLAESGARMGTQSNTPNIQGNESMEVARNEAREHVPEVVTTGAMEDEEPKLDSEPVTTSEINMTMTEENESSIQSSSAFHTIDRSPTRHSKLRMFSKNYWQEKSKFQTKGKP</sequence>
<dbReference type="RefSeq" id="XP_067549168.1">
    <property type="nucleotide sequence ID" value="XM_067690732.1"/>
</dbReference>
<organism evidence="2 3">
    <name type="scientific">Candida metapsilosis</name>
    <dbReference type="NCBI Taxonomy" id="273372"/>
    <lineage>
        <taxon>Eukaryota</taxon>
        <taxon>Fungi</taxon>
        <taxon>Dikarya</taxon>
        <taxon>Ascomycota</taxon>
        <taxon>Saccharomycotina</taxon>
        <taxon>Pichiomycetes</taxon>
        <taxon>Debaryomycetaceae</taxon>
        <taxon>Candida/Lodderomyces clade</taxon>
        <taxon>Candida</taxon>
    </lineage>
</organism>
<name>A0A8H8DC85_9ASCO</name>
<reference evidence="2 3" key="1">
    <citation type="submission" date="2020-12" db="EMBL/GenBank/DDBJ databases">
        <title>Effect of drift, selection, and recombination on the evolution of hybrid genomes in Candida yeast pathogens.</title>
        <authorList>
            <person name="Mixao V."/>
            <person name="Ksiezopolska E."/>
            <person name="Saus E."/>
            <person name="Boekhout T."/>
            <person name="Gacser A."/>
            <person name="Gabaldon T."/>
        </authorList>
    </citation>
    <scope>NUCLEOTIDE SEQUENCE [LARGE SCALE GENOMIC DNA]</scope>
    <source>
        <strain evidence="2 3">BP57</strain>
    </source>
</reference>
<feature type="region of interest" description="Disordered" evidence="1">
    <location>
        <begin position="432"/>
        <end position="480"/>
    </location>
</feature>